<protein>
    <submittedName>
        <fullName evidence="1">Uncharacterized protein</fullName>
    </submittedName>
</protein>
<evidence type="ECO:0000313" key="1">
    <source>
        <dbReference type="EMBL" id="KAF8670494.1"/>
    </source>
</evidence>
<dbReference type="AlphaFoldDB" id="A0A835E7G0"/>
<name>A0A835E7G0_9POAL</name>
<reference evidence="1" key="1">
    <citation type="submission" date="2020-07" db="EMBL/GenBank/DDBJ databases">
        <title>Genome sequence and genetic diversity analysis of an under-domesticated orphan crop, white fonio (Digitaria exilis).</title>
        <authorList>
            <person name="Bennetzen J.L."/>
            <person name="Chen S."/>
            <person name="Ma X."/>
            <person name="Wang X."/>
            <person name="Yssel A.E.J."/>
            <person name="Chaluvadi S.R."/>
            <person name="Johnson M."/>
            <person name="Gangashetty P."/>
            <person name="Hamidou F."/>
            <person name="Sanogo M.D."/>
            <person name="Zwaenepoel A."/>
            <person name="Wallace J."/>
            <person name="Van De Peer Y."/>
            <person name="Van Deynze A."/>
        </authorList>
    </citation>
    <scope>NUCLEOTIDE SEQUENCE</scope>
    <source>
        <tissue evidence="1">Leaves</tissue>
    </source>
</reference>
<organism evidence="1 2">
    <name type="scientific">Digitaria exilis</name>
    <dbReference type="NCBI Taxonomy" id="1010633"/>
    <lineage>
        <taxon>Eukaryota</taxon>
        <taxon>Viridiplantae</taxon>
        <taxon>Streptophyta</taxon>
        <taxon>Embryophyta</taxon>
        <taxon>Tracheophyta</taxon>
        <taxon>Spermatophyta</taxon>
        <taxon>Magnoliopsida</taxon>
        <taxon>Liliopsida</taxon>
        <taxon>Poales</taxon>
        <taxon>Poaceae</taxon>
        <taxon>PACMAD clade</taxon>
        <taxon>Panicoideae</taxon>
        <taxon>Panicodae</taxon>
        <taxon>Paniceae</taxon>
        <taxon>Anthephorinae</taxon>
        <taxon>Digitaria</taxon>
    </lineage>
</organism>
<comment type="caution">
    <text evidence="1">The sequence shown here is derived from an EMBL/GenBank/DDBJ whole genome shotgun (WGS) entry which is preliminary data.</text>
</comment>
<keyword evidence="2" id="KW-1185">Reference proteome</keyword>
<dbReference type="EMBL" id="JACEFO010002254">
    <property type="protein sequence ID" value="KAF8670494.1"/>
    <property type="molecule type" value="Genomic_DNA"/>
</dbReference>
<proteinExistence type="predicted"/>
<gene>
    <name evidence="1" type="ORF">HU200_050510</name>
</gene>
<accession>A0A835E7G0</accession>
<dbReference type="Proteomes" id="UP000636709">
    <property type="component" value="Unassembled WGS sequence"/>
</dbReference>
<sequence>MTSTLLVEEMVSQCSSQVPWRPLSKY</sequence>
<evidence type="ECO:0000313" key="2">
    <source>
        <dbReference type="Proteomes" id="UP000636709"/>
    </source>
</evidence>